<protein>
    <submittedName>
        <fullName evidence="3">Uncharacterized protein</fullName>
    </submittedName>
</protein>
<accession>A0A835YN36</accession>
<organism evidence="3 4">
    <name type="scientific">Tribonema minus</name>
    <dbReference type="NCBI Taxonomy" id="303371"/>
    <lineage>
        <taxon>Eukaryota</taxon>
        <taxon>Sar</taxon>
        <taxon>Stramenopiles</taxon>
        <taxon>Ochrophyta</taxon>
        <taxon>PX clade</taxon>
        <taxon>Xanthophyceae</taxon>
        <taxon>Tribonematales</taxon>
        <taxon>Tribonemataceae</taxon>
        <taxon>Tribonema</taxon>
    </lineage>
</organism>
<sequence length="193" mass="22373">MKAATMTFIMLRTRMLVRAFAPLTSKSSSYRRTPSVMNDNSNHDHNEELRTKLEGLTVRQQTFKADTTARLDELAELAREKGKVLLLEQEKEALKLQLREQAHQRGFEQLCVQLGKDLKEQLEESSKEAWEQWKADMAEREADKAELKSQMEVDRAERKQQMEADKAELKDAFQRSLIFAAIVYSVLQVVLWA</sequence>
<comment type="caution">
    <text evidence="3">The sequence shown here is derived from an EMBL/GenBank/DDBJ whole genome shotgun (WGS) entry which is preliminary data.</text>
</comment>
<evidence type="ECO:0000313" key="3">
    <source>
        <dbReference type="EMBL" id="KAG5178305.1"/>
    </source>
</evidence>
<reference evidence="3" key="1">
    <citation type="submission" date="2021-02" db="EMBL/GenBank/DDBJ databases">
        <title>First Annotated Genome of the Yellow-green Alga Tribonema minus.</title>
        <authorList>
            <person name="Mahan K.M."/>
        </authorList>
    </citation>
    <scope>NUCLEOTIDE SEQUENCE</scope>
    <source>
        <strain evidence="3">UTEX B ZZ1240</strain>
    </source>
</reference>
<proteinExistence type="predicted"/>
<name>A0A835YN36_9STRA</name>
<keyword evidence="2" id="KW-0732">Signal</keyword>
<dbReference type="AlphaFoldDB" id="A0A835YN36"/>
<dbReference type="EMBL" id="JAFCMP010000516">
    <property type="protein sequence ID" value="KAG5178305.1"/>
    <property type="molecule type" value="Genomic_DNA"/>
</dbReference>
<feature type="chain" id="PRO_5032669531" evidence="2">
    <location>
        <begin position="20"/>
        <end position="193"/>
    </location>
</feature>
<keyword evidence="1" id="KW-0175">Coiled coil</keyword>
<feature type="coiled-coil region" evidence="1">
    <location>
        <begin position="77"/>
        <end position="104"/>
    </location>
</feature>
<gene>
    <name evidence="3" type="ORF">JKP88DRAFT_248187</name>
</gene>
<keyword evidence="4" id="KW-1185">Reference proteome</keyword>
<evidence type="ECO:0000313" key="4">
    <source>
        <dbReference type="Proteomes" id="UP000664859"/>
    </source>
</evidence>
<feature type="signal peptide" evidence="2">
    <location>
        <begin position="1"/>
        <end position="19"/>
    </location>
</feature>
<evidence type="ECO:0000256" key="2">
    <source>
        <dbReference type="SAM" id="SignalP"/>
    </source>
</evidence>
<evidence type="ECO:0000256" key="1">
    <source>
        <dbReference type="SAM" id="Coils"/>
    </source>
</evidence>
<dbReference type="Proteomes" id="UP000664859">
    <property type="component" value="Unassembled WGS sequence"/>
</dbReference>